<accession>A0A4Y2F670</accession>
<evidence type="ECO:0000313" key="1">
    <source>
        <dbReference type="EMBL" id="GBM36661.1"/>
    </source>
</evidence>
<protein>
    <submittedName>
        <fullName evidence="1">Uncharacterized protein</fullName>
    </submittedName>
</protein>
<proteinExistence type="predicted"/>
<name>A0A4Y2F670_ARAVE</name>
<reference evidence="1 2" key="1">
    <citation type="journal article" date="2019" name="Sci. Rep.">
        <title>Orb-weaving spider Araneus ventricosus genome elucidates the spidroin gene catalogue.</title>
        <authorList>
            <person name="Kono N."/>
            <person name="Nakamura H."/>
            <person name="Ohtoshi R."/>
            <person name="Moran D.A.P."/>
            <person name="Shinohara A."/>
            <person name="Yoshida Y."/>
            <person name="Fujiwara M."/>
            <person name="Mori M."/>
            <person name="Tomita M."/>
            <person name="Arakawa K."/>
        </authorList>
    </citation>
    <scope>NUCLEOTIDE SEQUENCE [LARGE SCALE GENOMIC DNA]</scope>
</reference>
<gene>
    <name evidence="1" type="ORF">AVEN_221935_1</name>
</gene>
<keyword evidence="2" id="KW-1185">Reference proteome</keyword>
<evidence type="ECO:0000313" key="2">
    <source>
        <dbReference type="Proteomes" id="UP000499080"/>
    </source>
</evidence>
<organism evidence="1 2">
    <name type="scientific">Araneus ventricosus</name>
    <name type="common">Orbweaver spider</name>
    <name type="synonym">Epeira ventricosa</name>
    <dbReference type="NCBI Taxonomy" id="182803"/>
    <lineage>
        <taxon>Eukaryota</taxon>
        <taxon>Metazoa</taxon>
        <taxon>Ecdysozoa</taxon>
        <taxon>Arthropoda</taxon>
        <taxon>Chelicerata</taxon>
        <taxon>Arachnida</taxon>
        <taxon>Araneae</taxon>
        <taxon>Araneomorphae</taxon>
        <taxon>Entelegynae</taxon>
        <taxon>Araneoidea</taxon>
        <taxon>Araneidae</taxon>
        <taxon>Araneus</taxon>
    </lineage>
</organism>
<dbReference type="AlphaFoldDB" id="A0A4Y2F670"/>
<dbReference type="Proteomes" id="UP000499080">
    <property type="component" value="Unassembled WGS sequence"/>
</dbReference>
<dbReference type="EMBL" id="BGPR01000817">
    <property type="protein sequence ID" value="GBM36661.1"/>
    <property type="molecule type" value="Genomic_DNA"/>
</dbReference>
<sequence>MGRILSHEEKEINEWLNSDADYPGYQILNDDEIVDEIQDEKEIEENENECSENEQVHRGRGGLMVRSRVWGRRVPGSKNDYTEAPLCMGPAER</sequence>
<comment type="caution">
    <text evidence="1">The sequence shown here is derived from an EMBL/GenBank/DDBJ whole genome shotgun (WGS) entry which is preliminary data.</text>
</comment>